<reference evidence="1 2" key="1">
    <citation type="journal article" date="2021" name="bioRxiv">
        <title>Unique metabolic strategies in Hadean analogues reveal hints for primordial physiology.</title>
        <authorList>
            <person name="Nobu M.K."/>
            <person name="Nakai R."/>
            <person name="Tamazawa S."/>
            <person name="Mori H."/>
            <person name="Toyoda A."/>
            <person name="Ijiri A."/>
            <person name="Suzuki S."/>
            <person name="Kurokawa K."/>
            <person name="Kamagata Y."/>
            <person name="Tamaki H."/>
        </authorList>
    </citation>
    <scope>NUCLEOTIDE SEQUENCE [LARGE SCALE GENOMIC DNA]</scope>
    <source>
        <strain evidence="1">BS525</strain>
    </source>
</reference>
<gene>
    <name evidence="1" type="ORF">DDT42_02094</name>
</gene>
<dbReference type="AlphaFoldDB" id="A0A9E2BJ73"/>
<accession>A0A9E2BJ73</accession>
<protein>
    <submittedName>
        <fullName evidence="1">Uncharacterized protein</fullName>
    </submittedName>
</protein>
<dbReference type="Proteomes" id="UP000811545">
    <property type="component" value="Unassembled WGS sequence"/>
</dbReference>
<proteinExistence type="predicted"/>
<sequence length="242" mass="27679">MMNAIQSLLDESKKLLFASAVAFLLTFYLAEAQTVNWSDSNVVRLINPAEYIYEHWPKKARFIFKFDNRSSLINQYRVQLFGIKTGVAIGRSEFGLGVVIMPGQLNFTTPEEIGKIERELALRYFDAYYEYRIYKRGNFSLDISSAIGLGRAGFKETNLLNGEETFNFQRIAMIEPGGMAFYKVVPFVSIGAGLGWRQAFARNADFKNKFSAPIWMFRVKIELGQIAKALYLRNRKIKGMRG</sequence>
<evidence type="ECO:0000313" key="2">
    <source>
        <dbReference type="Proteomes" id="UP000811545"/>
    </source>
</evidence>
<organism evidence="1 2">
    <name type="scientific">Psychracetigena formicireducens</name>
    <dbReference type="NCBI Taxonomy" id="2986056"/>
    <lineage>
        <taxon>Bacteria</taxon>
        <taxon>Bacillati</taxon>
        <taxon>Candidatus Lithacetigenota</taxon>
        <taxon>Candidatus Psychracetigena</taxon>
    </lineage>
</organism>
<comment type="caution">
    <text evidence="1">The sequence shown here is derived from an EMBL/GenBank/DDBJ whole genome shotgun (WGS) entry which is preliminary data.</text>
</comment>
<dbReference type="EMBL" id="QLTW01000383">
    <property type="protein sequence ID" value="MBT9146212.1"/>
    <property type="molecule type" value="Genomic_DNA"/>
</dbReference>
<evidence type="ECO:0000313" key="1">
    <source>
        <dbReference type="EMBL" id="MBT9146212.1"/>
    </source>
</evidence>
<name>A0A9E2BJ73_PSYF1</name>